<protein>
    <recommendedName>
        <fullName evidence="3">Peptidoglycan binding domain protein</fullName>
    </recommendedName>
</protein>
<keyword evidence="2" id="KW-1185">Reference proteome</keyword>
<proteinExistence type="predicted"/>
<dbReference type="Proteomes" id="UP000317835">
    <property type="component" value="Chromosome"/>
</dbReference>
<dbReference type="SUPFAM" id="SSF47090">
    <property type="entry name" value="PGBD-like"/>
    <property type="match status" value="1"/>
</dbReference>
<reference evidence="1 2" key="1">
    <citation type="submission" date="2019-02" db="EMBL/GenBank/DDBJ databases">
        <title>Deep-cultivation of Planctomycetes and their phenomic and genomic characterization uncovers novel biology.</title>
        <authorList>
            <person name="Wiegand S."/>
            <person name="Jogler M."/>
            <person name="Boedeker C."/>
            <person name="Pinto D."/>
            <person name="Vollmers J."/>
            <person name="Rivas-Marin E."/>
            <person name="Kohn T."/>
            <person name="Peeters S.H."/>
            <person name="Heuer A."/>
            <person name="Rast P."/>
            <person name="Oberbeckmann S."/>
            <person name="Bunk B."/>
            <person name="Jeske O."/>
            <person name="Meyerdierks A."/>
            <person name="Storesund J.E."/>
            <person name="Kallscheuer N."/>
            <person name="Luecker S."/>
            <person name="Lage O.M."/>
            <person name="Pohl T."/>
            <person name="Merkel B.J."/>
            <person name="Hornburger P."/>
            <person name="Mueller R.-W."/>
            <person name="Bruemmer F."/>
            <person name="Labrenz M."/>
            <person name="Spormann A.M."/>
            <person name="Op den Camp H."/>
            <person name="Overmann J."/>
            <person name="Amann R."/>
            <person name="Jetten M.S.M."/>
            <person name="Mascher T."/>
            <person name="Medema M.H."/>
            <person name="Devos D.P."/>
            <person name="Kaster A.-K."/>
            <person name="Ovreas L."/>
            <person name="Rohde M."/>
            <person name="Galperin M.Y."/>
            <person name="Jogler C."/>
        </authorList>
    </citation>
    <scope>NUCLEOTIDE SEQUENCE [LARGE SCALE GENOMIC DNA]</scope>
    <source>
        <strain evidence="1 2">ElP</strain>
    </source>
</reference>
<sequence>MGLGSKLLTKPTTDPKLENCLVRDAAHITRGSRGDHVKRIQTALQVSRRYVLQVGEAIAVDGEYGTLTANAVKAYKNSKTPKITQPSQQTADDIVGKRTIQRLDKDVAALEARSNLVSITELGDTHDHSQCPASGFSGVVLGDGRVHHEALPINPRRTGLMISIGGEGEASYLGFQDVTLHDLGSEQRKRRITAGPFNRVPPNSVSDICVRDAPLSKKPAGGDASSATFEEAARELRRIAQPGCRLTFASNDFTVQRMIPNLLTLGTIIEFHLIRDPDPKSKDGLHHTVAVVVIR</sequence>
<dbReference type="RefSeq" id="WP_145275867.1">
    <property type="nucleotide sequence ID" value="NZ_CP036426.1"/>
</dbReference>
<dbReference type="AlphaFoldDB" id="A0A518HAE1"/>
<dbReference type="KEGG" id="tpla:ElP_57680"/>
<name>A0A518HAE1_9BACT</name>
<evidence type="ECO:0000313" key="2">
    <source>
        <dbReference type="Proteomes" id="UP000317835"/>
    </source>
</evidence>
<evidence type="ECO:0000313" key="1">
    <source>
        <dbReference type="EMBL" id="QDV37821.1"/>
    </source>
</evidence>
<dbReference type="InterPro" id="IPR036365">
    <property type="entry name" value="PGBD-like_sf"/>
</dbReference>
<dbReference type="OrthoDB" id="292596at2"/>
<evidence type="ECO:0008006" key="3">
    <source>
        <dbReference type="Google" id="ProtNLM"/>
    </source>
</evidence>
<accession>A0A518HAE1</accession>
<dbReference type="EMBL" id="CP036426">
    <property type="protein sequence ID" value="QDV37821.1"/>
    <property type="molecule type" value="Genomic_DNA"/>
</dbReference>
<dbReference type="InterPro" id="IPR036366">
    <property type="entry name" value="PGBDSf"/>
</dbReference>
<dbReference type="Gene3D" id="1.10.101.10">
    <property type="entry name" value="PGBD-like superfamily/PGBD"/>
    <property type="match status" value="1"/>
</dbReference>
<gene>
    <name evidence="1" type="ORF">ElP_57680</name>
</gene>
<organism evidence="1 2">
    <name type="scientific">Tautonia plasticadhaerens</name>
    <dbReference type="NCBI Taxonomy" id="2527974"/>
    <lineage>
        <taxon>Bacteria</taxon>
        <taxon>Pseudomonadati</taxon>
        <taxon>Planctomycetota</taxon>
        <taxon>Planctomycetia</taxon>
        <taxon>Isosphaerales</taxon>
        <taxon>Isosphaeraceae</taxon>
        <taxon>Tautonia</taxon>
    </lineage>
</organism>